<proteinExistence type="predicted"/>
<organism evidence="3 4">
    <name type="scientific">Microthyrium microscopicum</name>
    <dbReference type="NCBI Taxonomy" id="703497"/>
    <lineage>
        <taxon>Eukaryota</taxon>
        <taxon>Fungi</taxon>
        <taxon>Dikarya</taxon>
        <taxon>Ascomycota</taxon>
        <taxon>Pezizomycotina</taxon>
        <taxon>Dothideomycetes</taxon>
        <taxon>Dothideomycetes incertae sedis</taxon>
        <taxon>Microthyriales</taxon>
        <taxon>Microthyriaceae</taxon>
        <taxon>Microthyrium</taxon>
    </lineage>
</organism>
<dbReference type="Proteomes" id="UP000799302">
    <property type="component" value="Unassembled WGS sequence"/>
</dbReference>
<accession>A0A6A6UGA7</accession>
<keyword evidence="2" id="KW-0732">Signal</keyword>
<name>A0A6A6UGA7_9PEZI</name>
<feature type="chain" id="PRO_5025677739" evidence="2">
    <location>
        <begin position="31"/>
        <end position="79"/>
    </location>
</feature>
<feature type="compositionally biased region" description="Polar residues" evidence="1">
    <location>
        <begin position="55"/>
        <end position="71"/>
    </location>
</feature>
<evidence type="ECO:0000313" key="4">
    <source>
        <dbReference type="Proteomes" id="UP000799302"/>
    </source>
</evidence>
<evidence type="ECO:0000256" key="2">
    <source>
        <dbReference type="SAM" id="SignalP"/>
    </source>
</evidence>
<sequence>MPIWPDGLLTASSRCDLAFTLRLLLALISSSNLECSLSHANTTEDPALSQEAVGITTSSSVKSNDNHSNVQGVEDSYKS</sequence>
<dbReference type="EMBL" id="MU004234">
    <property type="protein sequence ID" value="KAF2670463.1"/>
    <property type="molecule type" value="Genomic_DNA"/>
</dbReference>
<feature type="signal peptide" evidence="2">
    <location>
        <begin position="1"/>
        <end position="30"/>
    </location>
</feature>
<feature type="region of interest" description="Disordered" evidence="1">
    <location>
        <begin position="43"/>
        <end position="79"/>
    </location>
</feature>
<evidence type="ECO:0000256" key="1">
    <source>
        <dbReference type="SAM" id="MobiDB-lite"/>
    </source>
</evidence>
<evidence type="ECO:0000313" key="3">
    <source>
        <dbReference type="EMBL" id="KAF2670463.1"/>
    </source>
</evidence>
<protein>
    <submittedName>
        <fullName evidence="3">Uncharacterized protein</fullName>
    </submittedName>
</protein>
<reference evidence="3" key="1">
    <citation type="journal article" date="2020" name="Stud. Mycol.">
        <title>101 Dothideomycetes genomes: a test case for predicting lifestyles and emergence of pathogens.</title>
        <authorList>
            <person name="Haridas S."/>
            <person name="Albert R."/>
            <person name="Binder M."/>
            <person name="Bloem J."/>
            <person name="Labutti K."/>
            <person name="Salamov A."/>
            <person name="Andreopoulos B."/>
            <person name="Baker S."/>
            <person name="Barry K."/>
            <person name="Bills G."/>
            <person name="Bluhm B."/>
            <person name="Cannon C."/>
            <person name="Castanera R."/>
            <person name="Culley D."/>
            <person name="Daum C."/>
            <person name="Ezra D."/>
            <person name="Gonzalez J."/>
            <person name="Henrissat B."/>
            <person name="Kuo A."/>
            <person name="Liang C."/>
            <person name="Lipzen A."/>
            <person name="Lutzoni F."/>
            <person name="Magnuson J."/>
            <person name="Mondo S."/>
            <person name="Nolan M."/>
            <person name="Ohm R."/>
            <person name="Pangilinan J."/>
            <person name="Park H.-J."/>
            <person name="Ramirez L."/>
            <person name="Alfaro M."/>
            <person name="Sun H."/>
            <person name="Tritt A."/>
            <person name="Yoshinaga Y."/>
            <person name="Zwiers L.-H."/>
            <person name="Turgeon B."/>
            <person name="Goodwin S."/>
            <person name="Spatafora J."/>
            <person name="Crous P."/>
            <person name="Grigoriev I."/>
        </authorList>
    </citation>
    <scope>NUCLEOTIDE SEQUENCE</scope>
    <source>
        <strain evidence="3">CBS 115976</strain>
    </source>
</reference>
<gene>
    <name evidence="3" type="ORF">BT63DRAFT_424411</name>
</gene>
<keyword evidence="4" id="KW-1185">Reference proteome</keyword>
<dbReference type="AlphaFoldDB" id="A0A6A6UGA7"/>